<protein>
    <recommendedName>
        <fullName evidence="5">DUF3530 domain-containing protein</fullName>
    </recommendedName>
</protein>
<name>A0ABQ3B2B7_9GAMM</name>
<evidence type="ECO:0000313" key="3">
    <source>
        <dbReference type="EMBL" id="GGY74141.1"/>
    </source>
</evidence>
<feature type="chain" id="PRO_5046181569" description="DUF3530 domain-containing protein" evidence="2">
    <location>
        <begin position="30"/>
        <end position="359"/>
    </location>
</feature>
<keyword evidence="2" id="KW-0732">Signal</keyword>
<evidence type="ECO:0000313" key="4">
    <source>
        <dbReference type="Proteomes" id="UP000619761"/>
    </source>
</evidence>
<accession>A0ABQ3B2B7</accession>
<evidence type="ECO:0008006" key="5">
    <source>
        <dbReference type="Google" id="ProtNLM"/>
    </source>
</evidence>
<dbReference type="Pfam" id="PF12048">
    <property type="entry name" value="DUF3530"/>
    <property type="match status" value="1"/>
</dbReference>
<reference evidence="4" key="1">
    <citation type="journal article" date="2019" name="Int. J. Syst. Evol. Microbiol.">
        <title>The Global Catalogue of Microorganisms (GCM) 10K type strain sequencing project: providing services to taxonomists for standard genome sequencing and annotation.</title>
        <authorList>
            <consortium name="The Broad Institute Genomics Platform"/>
            <consortium name="The Broad Institute Genome Sequencing Center for Infectious Disease"/>
            <person name="Wu L."/>
            <person name="Ma J."/>
        </authorList>
    </citation>
    <scope>NUCLEOTIDE SEQUENCE [LARGE SCALE GENOMIC DNA]</scope>
    <source>
        <strain evidence="4">KCTC 32239</strain>
    </source>
</reference>
<evidence type="ECO:0000256" key="2">
    <source>
        <dbReference type="SAM" id="SignalP"/>
    </source>
</evidence>
<gene>
    <name evidence="3" type="ORF">GCM10011613_19360</name>
</gene>
<comment type="caution">
    <text evidence="3">The sequence shown here is derived from an EMBL/GenBank/DDBJ whole genome shotgun (WGS) entry which is preliminary data.</text>
</comment>
<organism evidence="3 4">
    <name type="scientific">Cellvibrio zantedeschiae</name>
    <dbReference type="NCBI Taxonomy" id="1237077"/>
    <lineage>
        <taxon>Bacteria</taxon>
        <taxon>Pseudomonadati</taxon>
        <taxon>Pseudomonadota</taxon>
        <taxon>Gammaproteobacteria</taxon>
        <taxon>Cellvibrionales</taxon>
        <taxon>Cellvibrionaceae</taxon>
        <taxon>Cellvibrio</taxon>
    </lineage>
</organism>
<proteinExistence type="predicted"/>
<keyword evidence="4" id="KW-1185">Reference proteome</keyword>
<feature type="compositionally biased region" description="Low complexity" evidence="1">
    <location>
        <begin position="152"/>
        <end position="185"/>
    </location>
</feature>
<feature type="region of interest" description="Disordered" evidence="1">
    <location>
        <begin position="152"/>
        <end position="187"/>
    </location>
</feature>
<sequence>MFPPNRLLQYTPKLCVAFAWICLSNFCFAQDPAAESSASSAASSAAPEKPIYANNVERDNALLTKAFTAIAKADELQPIETPDEKIITLFKNGETRQTKGALLIMHAPEVPQLWPATLENLRRNLPLYSWATMALPLPAKYQNTVPERESASASSIAAETESSAASSSAPAEAIATTSSASSEPAKPLIPRNKLISDRVEAAVAQLNKIGQFNLVVLVDNSSAPDALATLYKKINKSSTTNDTVDGPLQALILVNLQNQEPLTKEQLADIFSVGDLPVMDVFFNPDNTAQAELRRIHHAEAMRKNLKDYQQLILPSQPPVSVDDKQNFWLAKIHGFVARKAEGNELQGGSSNSSNLTMK</sequence>
<feature type="signal peptide" evidence="2">
    <location>
        <begin position="1"/>
        <end position="29"/>
    </location>
</feature>
<dbReference type="Proteomes" id="UP000619761">
    <property type="component" value="Unassembled WGS sequence"/>
</dbReference>
<dbReference type="RefSeq" id="WP_189417888.1">
    <property type="nucleotide sequence ID" value="NZ_BMYZ01000001.1"/>
</dbReference>
<dbReference type="EMBL" id="BMYZ01000001">
    <property type="protein sequence ID" value="GGY74141.1"/>
    <property type="molecule type" value="Genomic_DNA"/>
</dbReference>
<evidence type="ECO:0000256" key="1">
    <source>
        <dbReference type="SAM" id="MobiDB-lite"/>
    </source>
</evidence>
<dbReference type="InterPro" id="IPR022529">
    <property type="entry name" value="DUF3530"/>
</dbReference>